<organism evidence="1 2">
    <name type="scientific">Dallia pectoralis</name>
    <name type="common">Alaska blackfish</name>
    <dbReference type="NCBI Taxonomy" id="75939"/>
    <lineage>
        <taxon>Eukaryota</taxon>
        <taxon>Metazoa</taxon>
        <taxon>Chordata</taxon>
        <taxon>Craniata</taxon>
        <taxon>Vertebrata</taxon>
        <taxon>Euteleostomi</taxon>
        <taxon>Actinopterygii</taxon>
        <taxon>Neopterygii</taxon>
        <taxon>Teleostei</taxon>
        <taxon>Protacanthopterygii</taxon>
        <taxon>Esociformes</taxon>
        <taxon>Umbridae</taxon>
        <taxon>Dallia</taxon>
    </lineage>
</organism>
<dbReference type="EMBL" id="CM055756">
    <property type="protein sequence ID" value="KAJ7989865.1"/>
    <property type="molecule type" value="Genomic_DNA"/>
</dbReference>
<evidence type="ECO:0000313" key="1">
    <source>
        <dbReference type="EMBL" id="KAJ7989865.1"/>
    </source>
</evidence>
<evidence type="ECO:0000313" key="2">
    <source>
        <dbReference type="Proteomes" id="UP001157502"/>
    </source>
</evidence>
<dbReference type="Proteomes" id="UP001157502">
    <property type="component" value="Chromosome 29"/>
</dbReference>
<accession>A0ACC2FF27</accession>
<reference evidence="1" key="1">
    <citation type="submission" date="2021-05" db="EMBL/GenBank/DDBJ databases">
        <authorList>
            <person name="Pan Q."/>
            <person name="Jouanno E."/>
            <person name="Zahm M."/>
            <person name="Klopp C."/>
            <person name="Cabau C."/>
            <person name="Louis A."/>
            <person name="Berthelot C."/>
            <person name="Parey E."/>
            <person name="Roest Crollius H."/>
            <person name="Montfort J."/>
            <person name="Robinson-Rechavi M."/>
            <person name="Bouchez O."/>
            <person name="Lampietro C."/>
            <person name="Lopez Roques C."/>
            <person name="Donnadieu C."/>
            <person name="Postlethwait J."/>
            <person name="Bobe J."/>
            <person name="Dillon D."/>
            <person name="Chandos A."/>
            <person name="von Hippel F."/>
            <person name="Guiguen Y."/>
        </authorList>
    </citation>
    <scope>NUCLEOTIDE SEQUENCE</scope>
    <source>
        <strain evidence="1">YG-Jan2019</strain>
    </source>
</reference>
<comment type="caution">
    <text evidence="1">The sequence shown here is derived from an EMBL/GenBank/DDBJ whole genome shotgun (WGS) entry which is preliminary data.</text>
</comment>
<protein>
    <submittedName>
        <fullName evidence="1">Uncharacterized protein</fullName>
    </submittedName>
</protein>
<keyword evidence="2" id="KW-1185">Reference proteome</keyword>
<proteinExistence type="predicted"/>
<name>A0ACC2FF27_DALPE</name>
<sequence length="154" mass="16580">MSPALTHWLGGELIRESGGSLDVCCAQCLDSTAQHTALTHNTLGPTVPSQHKGLHSSTLFNSHAGSSSSHPLVALLLRQTVTAQVPWRRDGGLISPREPQYKEGLQLSVSPLARERVMWMSEARAAGGQREVEEEGNGVKRSSRGSGQGLRHRP</sequence>
<gene>
    <name evidence="1" type="ORF">DPEC_G00308910</name>
</gene>